<dbReference type="EMBL" id="CP001848">
    <property type="protein sequence ID" value="ADB14948.1"/>
    <property type="molecule type" value="Genomic_DNA"/>
</dbReference>
<protein>
    <recommendedName>
        <fullName evidence="3">GrpB family protein</fullName>
    </recommendedName>
</protein>
<organism evidence="1 2">
    <name type="scientific">Pirellula staleyi (strain ATCC 27377 / DSM 6068 / ICPB 4128)</name>
    <name type="common">Pirella staleyi</name>
    <dbReference type="NCBI Taxonomy" id="530564"/>
    <lineage>
        <taxon>Bacteria</taxon>
        <taxon>Pseudomonadati</taxon>
        <taxon>Planctomycetota</taxon>
        <taxon>Planctomycetia</taxon>
        <taxon>Pirellulales</taxon>
        <taxon>Pirellulaceae</taxon>
        <taxon>Pirellula</taxon>
    </lineage>
</organism>
<dbReference type="eggNOG" id="COG2320">
    <property type="taxonomic scope" value="Bacteria"/>
</dbReference>
<accession>D2R1G3</accession>
<dbReference type="SUPFAM" id="SSF81301">
    <property type="entry name" value="Nucleotidyltransferase"/>
    <property type="match status" value="1"/>
</dbReference>
<dbReference type="InterPro" id="IPR043519">
    <property type="entry name" value="NT_sf"/>
</dbReference>
<gene>
    <name evidence="1" type="ordered locus">Psta_0252</name>
</gene>
<dbReference type="OrthoDB" id="9799092at2"/>
<evidence type="ECO:0000313" key="2">
    <source>
        <dbReference type="Proteomes" id="UP000001887"/>
    </source>
</evidence>
<dbReference type="InterPro" id="IPR007344">
    <property type="entry name" value="GrpB/CoaE"/>
</dbReference>
<dbReference type="HOGENOM" id="CLU_086407_4_1_0"/>
<dbReference type="PANTHER" id="PTHR34822">
    <property type="entry name" value="GRPB DOMAIN PROTEIN (AFU_ORTHOLOGUE AFUA_1G01530)"/>
    <property type="match status" value="1"/>
</dbReference>
<dbReference type="AlphaFoldDB" id="D2R1G3"/>
<evidence type="ECO:0000313" key="1">
    <source>
        <dbReference type="EMBL" id="ADB14948.1"/>
    </source>
</evidence>
<dbReference type="Proteomes" id="UP000001887">
    <property type="component" value="Chromosome"/>
</dbReference>
<dbReference type="KEGG" id="psl:Psta_0252"/>
<dbReference type="Gene3D" id="3.30.460.10">
    <property type="entry name" value="Beta Polymerase, domain 2"/>
    <property type="match status" value="1"/>
</dbReference>
<proteinExistence type="predicted"/>
<dbReference type="STRING" id="530564.Psta_0252"/>
<reference evidence="1 2" key="1">
    <citation type="journal article" date="2009" name="Stand. Genomic Sci.">
        <title>Complete genome sequence of Pirellula staleyi type strain (ATCC 27377).</title>
        <authorList>
            <person name="Clum A."/>
            <person name="Tindall B.J."/>
            <person name="Sikorski J."/>
            <person name="Ivanova N."/>
            <person name="Mavrommatis K."/>
            <person name="Lucas S."/>
            <person name="Glavina del Rio T."/>
            <person name="Nolan M."/>
            <person name="Chen F."/>
            <person name="Tice H."/>
            <person name="Pitluck S."/>
            <person name="Cheng J.F."/>
            <person name="Chertkov O."/>
            <person name="Brettin T."/>
            <person name="Han C."/>
            <person name="Detter J.C."/>
            <person name="Kuske C."/>
            <person name="Bruce D."/>
            <person name="Goodwin L."/>
            <person name="Ovchinikova G."/>
            <person name="Pati A."/>
            <person name="Mikhailova N."/>
            <person name="Chen A."/>
            <person name="Palaniappan K."/>
            <person name="Land M."/>
            <person name="Hauser L."/>
            <person name="Chang Y.J."/>
            <person name="Jeffries C.D."/>
            <person name="Chain P."/>
            <person name="Rohde M."/>
            <person name="Goker M."/>
            <person name="Bristow J."/>
            <person name="Eisen J.A."/>
            <person name="Markowitz V."/>
            <person name="Hugenholtz P."/>
            <person name="Kyrpides N.C."/>
            <person name="Klenk H.P."/>
            <person name="Lapidus A."/>
        </authorList>
    </citation>
    <scope>NUCLEOTIDE SEQUENCE [LARGE SCALE GENOMIC DNA]</scope>
    <source>
        <strain evidence="2">ATCC 27377 / DSM 6068 / ICPB 4128</strain>
    </source>
</reference>
<dbReference type="PANTHER" id="PTHR34822:SF1">
    <property type="entry name" value="GRPB FAMILY PROTEIN"/>
    <property type="match status" value="1"/>
</dbReference>
<name>D2R1G3_PIRSD</name>
<keyword evidence="2" id="KW-1185">Reference proteome</keyword>
<evidence type="ECO:0008006" key="3">
    <source>
        <dbReference type="Google" id="ProtNLM"/>
    </source>
</evidence>
<sequence>MNIEVASYDPRWPLLFAAERDLLVAALPHLSLQVHHIGSTSVPKLAAKPIIDLLLEVDSLEKLDRAGPNLVELGYEVMGEFGIPRRRYFRKGLERRTHQLHAFQAGDSHVLRHLAFRDYLRAHPDVAAQYAALKLSLANSCSSMDDYCDGKDPFIQQHEALALRWAAIT</sequence>
<dbReference type="Pfam" id="PF04229">
    <property type="entry name" value="GrpB"/>
    <property type="match status" value="1"/>
</dbReference>